<evidence type="ECO:0000256" key="1">
    <source>
        <dbReference type="SAM" id="MobiDB-lite"/>
    </source>
</evidence>
<accession>A0ABD2WMQ2</accession>
<keyword evidence="3" id="KW-1185">Reference proteome</keyword>
<gene>
    <name evidence="2" type="ORF">TKK_011182</name>
</gene>
<feature type="region of interest" description="Disordered" evidence="1">
    <location>
        <begin position="93"/>
        <end position="124"/>
    </location>
</feature>
<dbReference type="Proteomes" id="UP001627154">
    <property type="component" value="Unassembled WGS sequence"/>
</dbReference>
<dbReference type="EMBL" id="JBJJXI010000092">
    <property type="protein sequence ID" value="KAL3394130.1"/>
    <property type="molecule type" value="Genomic_DNA"/>
</dbReference>
<name>A0ABD2WMQ2_9HYME</name>
<protein>
    <submittedName>
        <fullName evidence="2">Uncharacterized protein</fullName>
    </submittedName>
</protein>
<dbReference type="AlphaFoldDB" id="A0ABD2WMQ2"/>
<sequence>MSIDVFGRVLGSKQEQPARGISGIGYKFTVDGVDFDIEGKRLCNVGAPADTLDAINFETLHFNINGLSGANDKVREKFEEKIAELERRIDRLEADEPKKRSRRRAAQTGETQLPTEEGGRAWIG</sequence>
<proteinExistence type="predicted"/>
<organism evidence="2 3">
    <name type="scientific">Trichogramma kaykai</name>
    <dbReference type="NCBI Taxonomy" id="54128"/>
    <lineage>
        <taxon>Eukaryota</taxon>
        <taxon>Metazoa</taxon>
        <taxon>Ecdysozoa</taxon>
        <taxon>Arthropoda</taxon>
        <taxon>Hexapoda</taxon>
        <taxon>Insecta</taxon>
        <taxon>Pterygota</taxon>
        <taxon>Neoptera</taxon>
        <taxon>Endopterygota</taxon>
        <taxon>Hymenoptera</taxon>
        <taxon>Apocrita</taxon>
        <taxon>Proctotrupomorpha</taxon>
        <taxon>Chalcidoidea</taxon>
        <taxon>Trichogrammatidae</taxon>
        <taxon>Trichogramma</taxon>
    </lineage>
</organism>
<evidence type="ECO:0000313" key="2">
    <source>
        <dbReference type="EMBL" id="KAL3394130.1"/>
    </source>
</evidence>
<comment type="caution">
    <text evidence="2">The sequence shown here is derived from an EMBL/GenBank/DDBJ whole genome shotgun (WGS) entry which is preliminary data.</text>
</comment>
<dbReference type="InterPro" id="IPR001579">
    <property type="entry name" value="Glyco_hydro_18_chit_AS"/>
</dbReference>
<dbReference type="PROSITE" id="PS01095">
    <property type="entry name" value="GH18_1"/>
    <property type="match status" value="1"/>
</dbReference>
<reference evidence="2 3" key="1">
    <citation type="journal article" date="2024" name="bioRxiv">
        <title>A reference genome for Trichogramma kaykai: A tiny desert-dwelling parasitoid wasp with competing sex-ratio distorters.</title>
        <authorList>
            <person name="Culotta J."/>
            <person name="Lindsey A.R."/>
        </authorList>
    </citation>
    <scope>NUCLEOTIDE SEQUENCE [LARGE SCALE GENOMIC DNA]</scope>
    <source>
        <strain evidence="2 3">KSX58</strain>
    </source>
</reference>
<evidence type="ECO:0000313" key="3">
    <source>
        <dbReference type="Proteomes" id="UP001627154"/>
    </source>
</evidence>